<keyword evidence="7" id="KW-1185">Reference proteome</keyword>
<sequence>MFSFVPDRARPLASRPYLIPAIYLTCIFGSLLPQGRARSISVTATLIYLIAPIPKCTTGQRASDLLLPTQGILVLVGWLDFFVLHSPNEFYRLKDKDKPPQTALGRLGWHADLCSVMRGVGWNWQVKNVPEAADPKIAKWAFVRTESSKVVMWYLLFDLCTYPVLGSSYHSHNPLDLFSDTFPMQFLFTWLPALGSYYALNMQYSLAVALSVRVGLFKPQDWPPGMGKLPDILTVRDLWGKFWHQFLRRVSDPSNQETVADKRFDRSLTYPSGS</sequence>
<keyword evidence="3" id="KW-1133">Transmembrane helix</keyword>
<gene>
    <name evidence="6" type="ORF">PAC_13297</name>
</gene>
<keyword evidence="2" id="KW-0812">Transmembrane</keyword>
<accession>A0A1L7XEC2</accession>
<dbReference type="InterPro" id="IPR032805">
    <property type="entry name" value="Wax_synthase_dom"/>
</dbReference>
<evidence type="ECO:0000256" key="1">
    <source>
        <dbReference type="ARBA" id="ARBA00004141"/>
    </source>
</evidence>
<protein>
    <recommendedName>
        <fullName evidence="5">Wax synthase domain-containing protein</fullName>
    </recommendedName>
</protein>
<dbReference type="AlphaFoldDB" id="A0A1L7XEC2"/>
<dbReference type="OrthoDB" id="1077582at2759"/>
<name>A0A1L7XEC2_9HELO</name>
<proteinExistence type="predicted"/>
<evidence type="ECO:0000313" key="6">
    <source>
        <dbReference type="EMBL" id="CZR63400.1"/>
    </source>
</evidence>
<evidence type="ECO:0000256" key="3">
    <source>
        <dbReference type="ARBA" id="ARBA00022989"/>
    </source>
</evidence>
<evidence type="ECO:0000313" key="7">
    <source>
        <dbReference type="Proteomes" id="UP000184330"/>
    </source>
</evidence>
<dbReference type="GO" id="GO:0016020">
    <property type="term" value="C:membrane"/>
    <property type="evidence" value="ECO:0007669"/>
    <property type="project" value="UniProtKB-SubCell"/>
</dbReference>
<comment type="subcellular location">
    <subcellularLocation>
        <location evidence="1">Membrane</location>
        <topology evidence="1">Multi-pass membrane protein</topology>
    </subcellularLocation>
</comment>
<evidence type="ECO:0000259" key="5">
    <source>
        <dbReference type="Pfam" id="PF13813"/>
    </source>
</evidence>
<organism evidence="6 7">
    <name type="scientific">Phialocephala subalpina</name>
    <dbReference type="NCBI Taxonomy" id="576137"/>
    <lineage>
        <taxon>Eukaryota</taxon>
        <taxon>Fungi</taxon>
        <taxon>Dikarya</taxon>
        <taxon>Ascomycota</taxon>
        <taxon>Pezizomycotina</taxon>
        <taxon>Leotiomycetes</taxon>
        <taxon>Helotiales</taxon>
        <taxon>Mollisiaceae</taxon>
        <taxon>Phialocephala</taxon>
        <taxon>Phialocephala fortinii species complex</taxon>
    </lineage>
</organism>
<dbReference type="Proteomes" id="UP000184330">
    <property type="component" value="Unassembled WGS sequence"/>
</dbReference>
<evidence type="ECO:0000256" key="2">
    <source>
        <dbReference type="ARBA" id="ARBA00022692"/>
    </source>
</evidence>
<dbReference type="EMBL" id="FJOG01000023">
    <property type="protein sequence ID" value="CZR63400.1"/>
    <property type="molecule type" value="Genomic_DNA"/>
</dbReference>
<feature type="domain" description="Wax synthase" evidence="5">
    <location>
        <begin position="222"/>
        <end position="251"/>
    </location>
</feature>
<reference evidence="6 7" key="1">
    <citation type="submission" date="2016-03" db="EMBL/GenBank/DDBJ databases">
        <authorList>
            <person name="Ploux O."/>
        </authorList>
    </citation>
    <scope>NUCLEOTIDE SEQUENCE [LARGE SCALE GENOMIC DNA]</scope>
    <source>
        <strain evidence="6 7">UAMH 11012</strain>
    </source>
</reference>
<dbReference type="Pfam" id="PF13813">
    <property type="entry name" value="MBOAT_2"/>
    <property type="match status" value="1"/>
</dbReference>
<keyword evidence="4" id="KW-0472">Membrane</keyword>
<evidence type="ECO:0000256" key="4">
    <source>
        <dbReference type="ARBA" id="ARBA00023136"/>
    </source>
</evidence>